<dbReference type="Proteomes" id="UP000826050">
    <property type="component" value="Chromosome"/>
</dbReference>
<gene>
    <name evidence="1" type="ORF">FE795_16475</name>
</gene>
<accession>A0ABX8SWQ3</accession>
<keyword evidence="2" id="KW-1185">Reference proteome</keyword>
<sequence>MYVVLTSKPGEYRTEPGVGVETVAAYEYHFQGRFKAVFAIARIQEGSRVRIVEETPNGTINDIPTRQMEKFATAEQAYEELAGLTQFGSIQAELRQCQAVGHQAGDQTPAQQQS</sequence>
<reference evidence="1 2" key="1">
    <citation type="submission" date="2020-02" db="EMBL/GenBank/DDBJ databases">
        <title>Partial ammonium oxidation to N2 by heterotrophic bacteria.</title>
        <authorList>
            <person name="Wu M."/>
        </authorList>
    </citation>
    <scope>NUCLEOTIDE SEQUENCE [LARGE SCALE GENOMIC DNA]</scope>
    <source>
        <strain evidence="1 2">HO-1</strain>
    </source>
</reference>
<evidence type="ECO:0000313" key="2">
    <source>
        <dbReference type="Proteomes" id="UP000826050"/>
    </source>
</evidence>
<protein>
    <submittedName>
        <fullName evidence="1">Ferredoxin</fullName>
    </submittedName>
</protein>
<dbReference type="RefSeq" id="WP_059318082.1">
    <property type="nucleotide sequence ID" value="NZ_CP049362.1"/>
</dbReference>
<name>A0ABX8SWQ3_9BURK</name>
<proteinExistence type="predicted"/>
<dbReference type="EMBL" id="CP049362">
    <property type="protein sequence ID" value="QXX80461.1"/>
    <property type="molecule type" value="Genomic_DNA"/>
</dbReference>
<organism evidence="1 2">
    <name type="scientific">Alcaligenes ammonioxydans</name>
    <dbReference type="NCBI Taxonomy" id="2582914"/>
    <lineage>
        <taxon>Bacteria</taxon>
        <taxon>Pseudomonadati</taxon>
        <taxon>Pseudomonadota</taxon>
        <taxon>Betaproteobacteria</taxon>
        <taxon>Burkholderiales</taxon>
        <taxon>Alcaligenaceae</taxon>
        <taxon>Alcaligenes</taxon>
    </lineage>
</organism>
<evidence type="ECO:0000313" key="1">
    <source>
        <dbReference type="EMBL" id="QXX80461.1"/>
    </source>
</evidence>